<dbReference type="EMBL" id="PNHE01000001">
    <property type="protein sequence ID" value="PMC59150.1"/>
    <property type="molecule type" value="Genomic_DNA"/>
</dbReference>
<dbReference type="NCBIfam" id="TIGR01098">
    <property type="entry name" value="3A0109s03R"/>
    <property type="match status" value="1"/>
</dbReference>
<dbReference type="GO" id="GO:0055085">
    <property type="term" value="P:transmembrane transport"/>
    <property type="evidence" value="ECO:0007669"/>
    <property type="project" value="InterPro"/>
</dbReference>
<dbReference type="Proteomes" id="UP000235682">
    <property type="component" value="Unassembled WGS sequence"/>
</dbReference>
<dbReference type="Pfam" id="PF12974">
    <property type="entry name" value="Phosphonate-bd"/>
    <property type="match status" value="1"/>
</dbReference>
<dbReference type="PANTHER" id="PTHR35841">
    <property type="entry name" value="PHOSPHONATES-BINDING PERIPLASMIC PROTEIN"/>
    <property type="match status" value="1"/>
</dbReference>
<dbReference type="AlphaFoldDB" id="A0A2N6SQ15"/>
<evidence type="ECO:0000256" key="3">
    <source>
        <dbReference type="SAM" id="SignalP"/>
    </source>
</evidence>
<name>A0A2N6SQ15_9LACT</name>
<dbReference type="Gene3D" id="3.40.190.10">
    <property type="entry name" value="Periplasmic binding protein-like II"/>
    <property type="match status" value="2"/>
</dbReference>
<reference evidence="4 5" key="1">
    <citation type="submission" date="2017-09" db="EMBL/GenBank/DDBJ databases">
        <title>Bacterial strain isolated from the female urinary microbiota.</title>
        <authorList>
            <person name="Thomas-White K."/>
            <person name="Kumar N."/>
            <person name="Forster S."/>
            <person name="Putonti C."/>
            <person name="Lawley T."/>
            <person name="Wolfe A.J."/>
        </authorList>
    </citation>
    <scope>NUCLEOTIDE SEQUENCE [LARGE SCALE GENOMIC DNA]</scope>
    <source>
        <strain evidence="4 5">UMB0852</strain>
    </source>
</reference>
<dbReference type="InterPro" id="IPR005770">
    <property type="entry name" value="PhnD"/>
</dbReference>
<organism evidence="4 5">
    <name type="scientific">Dolosicoccus paucivorans</name>
    <dbReference type="NCBI Taxonomy" id="84521"/>
    <lineage>
        <taxon>Bacteria</taxon>
        <taxon>Bacillati</taxon>
        <taxon>Bacillota</taxon>
        <taxon>Bacilli</taxon>
        <taxon>Lactobacillales</taxon>
        <taxon>Aerococcaceae</taxon>
        <taxon>Dolosicoccus</taxon>
    </lineage>
</organism>
<keyword evidence="2 3" id="KW-0732">Signal</keyword>
<dbReference type="InterPro" id="IPR030836">
    <property type="entry name" value="ABC_peri_PhnD-like"/>
</dbReference>
<dbReference type="PANTHER" id="PTHR35841:SF1">
    <property type="entry name" value="PHOSPHONATES-BINDING PERIPLASMIC PROTEIN"/>
    <property type="match status" value="1"/>
</dbReference>
<dbReference type="GO" id="GO:0043190">
    <property type="term" value="C:ATP-binding cassette (ABC) transporter complex"/>
    <property type="evidence" value="ECO:0007669"/>
    <property type="project" value="InterPro"/>
</dbReference>
<comment type="caution">
    <text evidence="4">The sequence shown here is derived from an EMBL/GenBank/DDBJ whole genome shotgun (WGS) entry which is preliminary data.</text>
</comment>
<dbReference type="RefSeq" id="WP_102227577.1">
    <property type="nucleotide sequence ID" value="NZ_PNFY01000009.1"/>
</dbReference>
<gene>
    <name evidence="4" type="ORF">CJ205_00130</name>
</gene>
<dbReference type="SUPFAM" id="SSF53850">
    <property type="entry name" value="Periplasmic binding protein-like II"/>
    <property type="match status" value="1"/>
</dbReference>
<accession>A0A2N6SQ15</accession>
<evidence type="ECO:0000313" key="4">
    <source>
        <dbReference type="EMBL" id="PMC59150.1"/>
    </source>
</evidence>
<proteinExistence type="inferred from homology"/>
<comment type="similarity">
    <text evidence="1">Belongs to the phosphate/phosphite/phosphonate binding protein family.</text>
</comment>
<sequence length="291" mass="31970">MKKLIRIMMILGLGFSVLSGLSLSAVAQDKPVLKISAIPDFDQTALTKGFGSFADYLAKELDMNVEYVPVTDYTAVVTGFDRGDIDLAWFGGLTTVQAQAINDKAEAIAQRPMDAEFKSHFIKRKDVAIDSLEDLKGHSFTFGSESSTSGHLMPRYFLEEAGINPETDFDGLPLYSGSHDKTMALVEAGTVDAGAVNQQYWQQALENGEVNTDLIESFYVTPDYYDYNWTVGDVDAKFGPGTKDKIKAAILKATPADSSVLELLSTDKFIETNNENYQKIEKVARDLGLVE</sequence>
<feature type="signal peptide" evidence="3">
    <location>
        <begin position="1"/>
        <end position="27"/>
    </location>
</feature>
<evidence type="ECO:0000313" key="5">
    <source>
        <dbReference type="Proteomes" id="UP000235682"/>
    </source>
</evidence>
<dbReference type="STRING" id="84521.SAMN04487994_10316"/>
<evidence type="ECO:0000256" key="1">
    <source>
        <dbReference type="ARBA" id="ARBA00007162"/>
    </source>
</evidence>
<dbReference type="OrthoDB" id="9764656at2"/>
<evidence type="ECO:0000256" key="2">
    <source>
        <dbReference type="ARBA" id="ARBA00022729"/>
    </source>
</evidence>
<protein>
    <submittedName>
        <fullName evidence="4">Putative selenate ABC transporter substrate-binding protein</fullName>
    </submittedName>
</protein>
<feature type="chain" id="PRO_5014646353" evidence="3">
    <location>
        <begin position="28"/>
        <end position="291"/>
    </location>
</feature>
<keyword evidence="5" id="KW-1185">Reference proteome</keyword>
<dbReference type="NCBIfam" id="TIGR04553">
    <property type="entry name" value="ABC_peri_selen"/>
    <property type="match status" value="1"/>
</dbReference>